<sequence length="263" mass="30427">MAAGNPLLTLERMLNGKTTLKTQKTTHKNIICIGTELLDELRRVMQEDKDQAIRDALNAAEAKAQEDRKQALEELRKKMNEEREQCLEQARIRAEEQMAEIRYRCEIAEKKRARLAWEKYMKEKSDALKEAAERAELEKQEALHNLTESLTRELRNEAALEREQAVGDALAIARKNFERRRKEVIAQTRQQCEEEAATEASRVARLHQQEVGALDQRIDDLKNMLASERAAAKKLAGVHLALKEDYKRFQNITRGYHSDYLLS</sequence>
<evidence type="ECO:0000313" key="3">
    <source>
        <dbReference type="Proteomes" id="UP000001593"/>
    </source>
</evidence>
<dbReference type="EMBL" id="DS469530">
    <property type="protein sequence ID" value="EDO46086.1"/>
    <property type="molecule type" value="Genomic_DNA"/>
</dbReference>
<dbReference type="Proteomes" id="UP000001593">
    <property type="component" value="Unassembled WGS sequence"/>
</dbReference>
<protein>
    <submittedName>
        <fullName evidence="2">Uncharacterized protein</fullName>
    </submittedName>
</protein>
<organism evidence="2 3">
    <name type="scientific">Nematostella vectensis</name>
    <name type="common">Starlet sea anemone</name>
    <dbReference type="NCBI Taxonomy" id="45351"/>
    <lineage>
        <taxon>Eukaryota</taxon>
        <taxon>Metazoa</taxon>
        <taxon>Cnidaria</taxon>
        <taxon>Anthozoa</taxon>
        <taxon>Hexacorallia</taxon>
        <taxon>Actiniaria</taxon>
        <taxon>Edwardsiidae</taxon>
        <taxon>Nematostella</taxon>
    </lineage>
</organism>
<dbReference type="KEGG" id="nve:5518129"/>
<proteinExistence type="predicted"/>
<dbReference type="AlphaFoldDB" id="A7RR12"/>
<keyword evidence="1" id="KW-0175">Coiled coil</keyword>
<dbReference type="InterPro" id="IPR038927">
    <property type="entry name" value="C6orf163"/>
</dbReference>
<evidence type="ECO:0000256" key="1">
    <source>
        <dbReference type="SAM" id="Coils"/>
    </source>
</evidence>
<dbReference type="PANTHER" id="PTHR34645:SF1">
    <property type="entry name" value="GENE 136-RELATED"/>
    <property type="match status" value="1"/>
</dbReference>
<gene>
    <name evidence="2" type="ORF">NEMVEDRAFT_v1g200822</name>
</gene>
<dbReference type="eggNOG" id="ENOG502S631">
    <property type="taxonomic scope" value="Eukaryota"/>
</dbReference>
<dbReference type="OMA" id="HSDYLMQ"/>
<feature type="coiled-coil region" evidence="1">
    <location>
        <begin position="54"/>
        <end position="163"/>
    </location>
</feature>
<dbReference type="PANTHER" id="PTHR34645">
    <property type="entry name" value="SIMILAR TO HYPOTHETICAL PROTEIN"/>
    <property type="match status" value="1"/>
</dbReference>
<accession>A7RR12</accession>
<dbReference type="HOGENOM" id="CLU_947455_0_0_1"/>
<keyword evidence="3" id="KW-1185">Reference proteome</keyword>
<dbReference type="InParanoid" id="A7RR12"/>
<name>A7RR12_NEMVE</name>
<evidence type="ECO:0000313" key="2">
    <source>
        <dbReference type="EMBL" id="EDO46086.1"/>
    </source>
</evidence>
<dbReference type="OrthoDB" id="5982311at2759"/>
<reference evidence="2 3" key="1">
    <citation type="journal article" date="2007" name="Science">
        <title>Sea anemone genome reveals ancestral eumetazoan gene repertoire and genomic organization.</title>
        <authorList>
            <person name="Putnam N.H."/>
            <person name="Srivastava M."/>
            <person name="Hellsten U."/>
            <person name="Dirks B."/>
            <person name="Chapman J."/>
            <person name="Salamov A."/>
            <person name="Terry A."/>
            <person name="Shapiro H."/>
            <person name="Lindquist E."/>
            <person name="Kapitonov V.V."/>
            <person name="Jurka J."/>
            <person name="Genikhovich G."/>
            <person name="Grigoriev I.V."/>
            <person name="Lucas S.M."/>
            <person name="Steele R.E."/>
            <person name="Finnerty J.R."/>
            <person name="Technau U."/>
            <person name="Martindale M.Q."/>
            <person name="Rokhsar D.S."/>
        </authorList>
    </citation>
    <scope>NUCLEOTIDE SEQUENCE [LARGE SCALE GENOMIC DNA]</scope>
    <source>
        <strain evidence="3">CH2 X CH6</strain>
    </source>
</reference>